<name>A0ABP4QAG0_9ACTN</name>
<dbReference type="Proteomes" id="UP001500190">
    <property type="component" value="Unassembled WGS sequence"/>
</dbReference>
<dbReference type="PROSITE" id="PS51186">
    <property type="entry name" value="GNAT"/>
    <property type="match status" value="1"/>
</dbReference>
<keyword evidence="2" id="KW-0012">Acyltransferase</keyword>
<comment type="caution">
    <text evidence="4">The sequence shown here is derived from an EMBL/GenBank/DDBJ whole genome shotgun (WGS) entry which is preliminary data.</text>
</comment>
<sequence length="213" mass="22490">MRLRVGKVIDVLDGTAAIAIAGELGQVFAAAFGAEEDTERFTTETLPKHAARDDFRLVTARTPRPTGVLGSSGIPGQAGVAGLGSGSLDVAGVMGGSGPLVGFAYGYTGERGQWWPDRVVEAVEPELAAEWVGGHFEVVELAVHPDAQRQGLGTALMTELMRDLPHRRALLGTDVDDGPAPRLYRRLGWQLLHPDLGWGSALYGLDRGVPSGV</sequence>
<dbReference type="EMBL" id="BAAAND010000009">
    <property type="protein sequence ID" value="GAA1605173.1"/>
    <property type="molecule type" value="Genomic_DNA"/>
</dbReference>
<dbReference type="Gene3D" id="3.40.630.30">
    <property type="match status" value="1"/>
</dbReference>
<keyword evidence="1" id="KW-0808">Transferase</keyword>
<dbReference type="CDD" id="cd04301">
    <property type="entry name" value="NAT_SF"/>
    <property type="match status" value="1"/>
</dbReference>
<evidence type="ECO:0000313" key="4">
    <source>
        <dbReference type="EMBL" id="GAA1605173.1"/>
    </source>
</evidence>
<protein>
    <recommendedName>
        <fullName evidence="3">N-acetyltransferase domain-containing protein</fullName>
    </recommendedName>
</protein>
<dbReference type="SUPFAM" id="SSF55729">
    <property type="entry name" value="Acyl-CoA N-acyltransferases (Nat)"/>
    <property type="match status" value="1"/>
</dbReference>
<accession>A0ABP4QAG0</accession>
<dbReference type="InterPro" id="IPR000182">
    <property type="entry name" value="GNAT_dom"/>
</dbReference>
<evidence type="ECO:0000313" key="5">
    <source>
        <dbReference type="Proteomes" id="UP001500190"/>
    </source>
</evidence>
<evidence type="ECO:0000259" key="3">
    <source>
        <dbReference type="PROSITE" id="PS51186"/>
    </source>
</evidence>
<feature type="domain" description="N-acetyltransferase" evidence="3">
    <location>
        <begin position="110"/>
        <end position="208"/>
    </location>
</feature>
<proteinExistence type="predicted"/>
<reference evidence="5" key="1">
    <citation type="journal article" date="2019" name="Int. J. Syst. Evol. Microbiol.">
        <title>The Global Catalogue of Microorganisms (GCM) 10K type strain sequencing project: providing services to taxonomists for standard genome sequencing and annotation.</title>
        <authorList>
            <consortium name="The Broad Institute Genomics Platform"/>
            <consortium name="The Broad Institute Genome Sequencing Center for Infectious Disease"/>
            <person name="Wu L."/>
            <person name="Ma J."/>
        </authorList>
    </citation>
    <scope>NUCLEOTIDE SEQUENCE [LARGE SCALE GENOMIC DNA]</scope>
    <source>
        <strain evidence="5">JCM 14304</strain>
    </source>
</reference>
<gene>
    <name evidence="4" type="ORF">GCM10009742_62630</name>
</gene>
<dbReference type="InterPro" id="IPR016181">
    <property type="entry name" value="Acyl_CoA_acyltransferase"/>
</dbReference>
<evidence type="ECO:0000256" key="2">
    <source>
        <dbReference type="ARBA" id="ARBA00023315"/>
    </source>
</evidence>
<organism evidence="4 5">
    <name type="scientific">Kribbella karoonensis</name>
    <dbReference type="NCBI Taxonomy" id="324851"/>
    <lineage>
        <taxon>Bacteria</taxon>
        <taxon>Bacillati</taxon>
        <taxon>Actinomycetota</taxon>
        <taxon>Actinomycetes</taxon>
        <taxon>Propionibacteriales</taxon>
        <taxon>Kribbellaceae</taxon>
        <taxon>Kribbella</taxon>
    </lineage>
</organism>
<dbReference type="PANTHER" id="PTHR43877">
    <property type="entry name" value="AMINOALKYLPHOSPHONATE N-ACETYLTRANSFERASE-RELATED-RELATED"/>
    <property type="match status" value="1"/>
</dbReference>
<keyword evidence="5" id="KW-1185">Reference proteome</keyword>
<evidence type="ECO:0000256" key="1">
    <source>
        <dbReference type="ARBA" id="ARBA00022679"/>
    </source>
</evidence>
<dbReference type="Pfam" id="PF00583">
    <property type="entry name" value="Acetyltransf_1"/>
    <property type="match status" value="1"/>
</dbReference>
<dbReference type="InterPro" id="IPR050832">
    <property type="entry name" value="Bact_Acetyltransf"/>
</dbReference>